<evidence type="ECO:0000313" key="3">
    <source>
        <dbReference type="EMBL" id="MER2999197.1"/>
    </source>
</evidence>
<keyword evidence="1" id="KW-0813">Transport</keyword>
<reference evidence="3 4" key="1">
    <citation type="submission" date="2024-06" db="EMBL/GenBank/DDBJ databases">
        <title>Pontibacter populi HYL7-15.</title>
        <authorList>
            <person name="Kim M.K."/>
        </authorList>
    </citation>
    <scope>NUCLEOTIDE SEQUENCE [LARGE SCALE GENOMIC DNA]</scope>
    <source>
        <strain evidence="3 4">HYL7-15</strain>
    </source>
</reference>
<protein>
    <recommendedName>
        <fullName evidence="2">CzcB-like C-terminal circularly permuted SH3-like domain-containing protein</fullName>
    </recommendedName>
</protein>
<sequence>MAYVNLTGAIIKTLLVPKSALVFSEDTAVWVETATDQFEMRLVKTGIENKDKVQVLRGLKEGEVVVTSGAYLLNSKNIIDKGATHTMPGM</sequence>
<dbReference type="InterPro" id="IPR051909">
    <property type="entry name" value="MFP_Cation_Efflux"/>
</dbReference>
<dbReference type="PANTHER" id="PTHR30097:SF4">
    <property type="entry name" value="SLR6042 PROTEIN"/>
    <property type="match status" value="1"/>
</dbReference>
<dbReference type="PANTHER" id="PTHR30097">
    <property type="entry name" value="CATION EFFLUX SYSTEM PROTEIN CUSB"/>
    <property type="match status" value="1"/>
</dbReference>
<name>A0ABV1RYJ3_9BACT</name>
<evidence type="ECO:0000256" key="1">
    <source>
        <dbReference type="ARBA" id="ARBA00022448"/>
    </source>
</evidence>
<gene>
    <name evidence="3" type="ORF">ABS362_16725</name>
</gene>
<dbReference type="RefSeq" id="WP_350413850.1">
    <property type="nucleotide sequence ID" value="NZ_JBEOKT010000019.1"/>
</dbReference>
<organism evidence="3 4">
    <name type="scientific">Pontibacter populi</name>
    <dbReference type="NCBI Taxonomy" id="890055"/>
    <lineage>
        <taxon>Bacteria</taxon>
        <taxon>Pseudomonadati</taxon>
        <taxon>Bacteroidota</taxon>
        <taxon>Cytophagia</taxon>
        <taxon>Cytophagales</taxon>
        <taxon>Hymenobacteraceae</taxon>
        <taxon>Pontibacter</taxon>
    </lineage>
</organism>
<evidence type="ECO:0000259" key="2">
    <source>
        <dbReference type="Pfam" id="PF25975"/>
    </source>
</evidence>
<dbReference type="InterPro" id="IPR058649">
    <property type="entry name" value="CzcB_C"/>
</dbReference>
<dbReference type="Proteomes" id="UP001476807">
    <property type="component" value="Unassembled WGS sequence"/>
</dbReference>
<proteinExistence type="predicted"/>
<accession>A0ABV1RYJ3</accession>
<keyword evidence="4" id="KW-1185">Reference proteome</keyword>
<evidence type="ECO:0000313" key="4">
    <source>
        <dbReference type="Proteomes" id="UP001476807"/>
    </source>
</evidence>
<dbReference type="EMBL" id="JBEOKT010000019">
    <property type="protein sequence ID" value="MER2999197.1"/>
    <property type="molecule type" value="Genomic_DNA"/>
</dbReference>
<feature type="domain" description="CzcB-like C-terminal circularly permuted SH3-like" evidence="2">
    <location>
        <begin position="16"/>
        <end position="73"/>
    </location>
</feature>
<dbReference type="Gene3D" id="2.40.420.20">
    <property type="match status" value="1"/>
</dbReference>
<dbReference type="Pfam" id="PF25975">
    <property type="entry name" value="CzcB_C"/>
    <property type="match status" value="1"/>
</dbReference>
<comment type="caution">
    <text evidence="3">The sequence shown here is derived from an EMBL/GenBank/DDBJ whole genome shotgun (WGS) entry which is preliminary data.</text>
</comment>